<evidence type="ECO:0000313" key="2">
    <source>
        <dbReference type="Proteomes" id="UP000626220"/>
    </source>
</evidence>
<organism evidence="1 2">
    <name type="scientific">Seohaeicola zhoushanensis</name>
    <dbReference type="NCBI Taxonomy" id="1569283"/>
    <lineage>
        <taxon>Bacteria</taxon>
        <taxon>Pseudomonadati</taxon>
        <taxon>Pseudomonadota</taxon>
        <taxon>Alphaproteobacteria</taxon>
        <taxon>Rhodobacterales</taxon>
        <taxon>Roseobacteraceae</taxon>
        <taxon>Seohaeicola</taxon>
    </lineage>
</organism>
<evidence type="ECO:0008006" key="3">
    <source>
        <dbReference type="Google" id="ProtNLM"/>
    </source>
</evidence>
<name>A0A8J3GZ70_9RHOB</name>
<evidence type="ECO:0000313" key="1">
    <source>
        <dbReference type="EMBL" id="GHF55098.1"/>
    </source>
</evidence>
<comment type="caution">
    <text evidence="1">The sequence shown here is derived from an EMBL/GenBank/DDBJ whole genome shotgun (WGS) entry which is preliminary data.</text>
</comment>
<dbReference type="EMBL" id="BNCJ01000007">
    <property type="protein sequence ID" value="GHF55098.1"/>
    <property type="molecule type" value="Genomic_DNA"/>
</dbReference>
<protein>
    <recommendedName>
        <fullName evidence="3">DUF3618 domain-containing protein</fullName>
    </recommendedName>
</protein>
<accession>A0A8J3GZ70</accession>
<proteinExistence type="predicted"/>
<reference evidence="1" key="1">
    <citation type="journal article" date="2014" name="Int. J. Syst. Evol. Microbiol.">
        <title>Complete genome sequence of Corynebacterium casei LMG S-19264T (=DSM 44701T), isolated from a smear-ripened cheese.</title>
        <authorList>
            <consortium name="US DOE Joint Genome Institute (JGI-PGF)"/>
            <person name="Walter F."/>
            <person name="Albersmeier A."/>
            <person name="Kalinowski J."/>
            <person name="Ruckert C."/>
        </authorList>
    </citation>
    <scope>NUCLEOTIDE SEQUENCE</scope>
    <source>
        <strain evidence="1">KCTC 42650</strain>
    </source>
</reference>
<dbReference type="RefSeq" id="WP_189680743.1">
    <property type="nucleotide sequence ID" value="NZ_BNCJ01000007.1"/>
</dbReference>
<keyword evidence="2" id="KW-1185">Reference proteome</keyword>
<dbReference type="AlphaFoldDB" id="A0A8J3GZ70"/>
<sequence>MTQQTISKTVKETAQVAKEDLSEIAGKAGSVLRSEAEARAETGKEMVSDQGLRLAESLRAAPGADDLQSRVQNVVASSVADLSEELRQTDLSTLLVGTERFARRHPGAFVAGAAIAGFALARFLRASGEQADEAPLALTHEGTYP</sequence>
<dbReference type="Proteomes" id="UP000626220">
    <property type="component" value="Unassembled WGS sequence"/>
</dbReference>
<gene>
    <name evidence="1" type="ORF">GCM10017056_28340</name>
</gene>
<reference evidence="1" key="2">
    <citation type="submission" date="2020-09" db="EMBL/GenBank/DDBJ databases">
        <authorList>
            <person name="Sun Q."/>
            <person name="Kim S."/>
        </authorList>
    </citation>
    <scope>NUCLEOTIDE SEQUENCE</scope>
    <source>
        <strain evidence="1">KCTC 42650</strain>
    </source>
</reference>